<dbReference type="PANTHER" id="PTHR38797">
    <property type="entry name" value="NUCLEAR PORE COMPLEX PROTEIN NUP85-RELATED"/>
    <property type="match status" value="1"/>
</dbReference>
<dbReference type="InterPro" id="IPR053204">
    <property type="entry name" value="Oxopyrrolidines_Biosynth-assoc"/>
</dbReference>
<name>W6XLJ1_COCC2</name>
<accession>W6XLJ1</accession>
<dbReference type="GeneID" id="19153742"/>
<dbReference type="PANTHER" id="PTHR38797:SF7">
    <property type="entry name" value="TRANSCRIPTION FACTOR DOMAIN-CONTAINING PROTEIN"/>
    <property type="match status" value="1"/>
</dbReference>
<dbReference type="Proteomes" id="UP000053841">
    <property type="component" value="Unassembled WGS sequence"/>
</dbReference>
<proteinExistence type="predicted"/>
<keyword evidence="3" id="KW-1185">Reference proteome</keyword>
<evidence type="ECO:0000313" key="2">
    <source>
        <dbReference type="EMBL" id="EUC28127.1"/>
    </source>
</evidence>
<dbReference type="eggNOG" id="ENOG502RWKT">
    <property type="taxonomic scope" value="Eukaryota"/>
</dbReference>
<feature type="region of interest" description="Disordered" evidence="1">
    <location>
        <begin position="1"/>
        <end position="20"/>
    </location>
</feature>
<dbReference type="KEGG" id="bze:COCCADRAFT_9438"/>
<reference evidence="2 3" key="1">
    <citation type="journal article" date="2013" name="PLoS Genet.">
        <title>Comparative genome structure, secondary metabolite, and effector coding capacity across Cochliobolus pathogens.</title>
        <authorList>
            <person name="Condon B.J."/>
            <person name="Leng Y."/>
            <person name="Wu D."/>
            <person name="Bushley K.E."/>
            <person name="Ohm R.A."/>
            <person name="Otillar R."/>
            <person name="Martin J."/>
            <person name="Schackwitz W."/>
            <person name="Grimwood J."/>
            <person name="MohdZainudin N."/>
            <person name="Xue C."/>
            <person name="Wang R."/>
            <person name="Manning V.A."/>
            <person name="Dhillon B."/>
            <person name="Tu Z.J."/>
            <person name="Steffenson B.J."/>
            <person name="Salamov A."/>
            <person name="Sun H."/>
            <person name="Lowry S."/>
            <person name="LaButti K."/>
            <person name="Han J."/>
            <person name="Copeland A."/>
            <person name="Lindquist E."/>
            <person name="Barry K."/>
            <person name="Schmutz J."/>
            <person name="Baker S.E."/>
            <person name="Ciuffetti L.M."/>
            <person name="Grigoriev I.V."/>
            <person name="Zhong S."/>
            <person name="Turgeon B.G."/>
        </authorList>
    </citation>
    <scope>NUCLEOTIDE SEQUENCE [LARGE SCALE GENOMIC DNA]</scope>
    <source>
        <strain evidence="2 3">26-R-13</strain>
    </source>
</reference>
<evidence type="ECO:0000256" key="1">
    <source>
        <dbReference type="SAM" id="MobiDB-lite"/>
    </source>
</evidence>
<dbReference type="OrthoDB" id="5403091at2759"/>
<dbReference type="EMBL" id="KI964840">
    <property type="protein sequence ID" value="EUC28127.1"/>
    <property type="molecule type" value="Genomic_DNA"/>
</dbReference>
<dbReference type="AlphaFoldDB" id="W6XLJ1"/>
<dbReference type="Pfam" id="PF12311">
    <property type="entry name" value="DUF3632"/>
    <property type="match status" value="1"/>
</dbReference>
<gene>
    <name evidence="2" type="ORF">COCCADRAFT_9438</name>
</gene>
<evidence type="ECO:0000313" key="3">
    <source>
        <dbReference type="Proteomes" id="UP000053841"/>
    </source>
</evidence>
<organism evidence="2 3">
    <name type="scientific">Cochliobolus carbonum (strain 26-R-13)</name>
    <name type="common">Maize leaf spot fungus</name>
    <name type="synonym">Bipolaris zeicola</name>
    <dbReference type="NCBI Taxonomy" id="930089"/>
    <lineage>
        <taxon>Eukaryota</taxon>
        <taxon>Fungi</taxon>
        <taxon>Dikarya</taxon>
        <taxon>Ascomycota</taxon>
        <taxon>Pezizomycotina</taxon>
        <taxon>Dothideomycetes</taxon>
        <taxon>Pleosporomycetidae</taxon>
        <taxon>Pleosporales</taxon>
        <taxon>Pleosporineae</taxon>
        <taxon>Pleosporaceae</taxon>
        <taxon>Bipolaris</taxon>
    </lineage>
</organism>
<sequence length="338" mass="38889">MQHLRDYQLSSSPKGPPELTILDDAAYDRQDVRDSVDSLEGYLHSLWHMYYQLGRHTSHETTDQDRLVLDIVRIQGQGPLTRPVPGLYGVDIARTVKGTLWNDLPFLATDMADFWINNCAPMSGTQRLNFATFLAKLASTRVSKDRICQIALVPFRSTFEDRRELRYSEEPDEEQKSRKIDHLDITNLLPAAYAWFKEAGYNPIQLSDVCWNDCPSTIGQGGQWFIESELGKRSPAGFTPWRWMYWLKRLHEIRHEAKEVNEKRLEQYATDAIELMVNQANDRNSGILRAYRDGGDALHQEKHLLCLQKKFEMPAWRSLSSIAECSSNDSRPQASKAP</sequence>
<dbReference type="InterPro" id="IPR022085">
    <property type="entry name" value="OpdG"/>
</dbReference>
<dbReference type="HOGENOM" id="CLU_834163_0_0_1"/>
<protein>
    <submittedName>
        <fullName evidence="2">Uncharacterized protein</fullName>
    </submittedName>
</protein>
<dbReference type="RefSeq" id="XP_007717558.1">
    <property type="nucleotide sequence ID" value="XM_007719368.1"/>
</dbReference>